<evidence type="ECO:0000259" key="8">
    <source>
        <dbReference type="Pfam" id="PF02308"/>
    </source>
</evidence>
<dbReference type="STRING" id="561176.SAMN04488561_6238"/>
<dbReference type="PANTHER" id="PTHR33778">
    <property type="entry name" value="PROTEIN MGTC"/>
    <property type="match status" value="1"/>
</dbReference>
<accession>A0A1H5PW89</accession>
<feature type="transmembrane region" description="Helical" evidence="7">
    <location>
        <begin position="81"/>
        <end position="99"/>
    </location>
</feature>
<comment type="subcellular location">
    <subcellularLocation>
        <location evidence="1">Cell membrane</location>
        <topology evidence="1">Multi-pass membrane protein</topology>
    </subcellularLocation>
</comment>
<dbReference type="Proteomes" id="UP000181980">
    <property type="component" value="Unassembled WGS sequence"/>
</dbReference>
<evidence type="ECO:0000256" key="5">
    <source>
        <dbReference type="ARBA" id="ARBA00022989"/>
    </source>
</evidence>
<evidence type="ECO:0000256" key="1">
    <source>
        <dbReference type="ARBA" id="ARBA00004651"/>
    </source>
</evidence>
<evidence type="ECO:0000256" key="6">
    <source>
        <dbReference type="ARBA" id="ARBA00023136"/>
    </source>
</evidence>
<organism evidence="9 10">
    <name type="scientific">Jiangella alba</name>
    <dbReference type="NCBI Taxonomy" id="561176"/>
    <lineage>
        <taxon>Bacteria</taxon>
        <taxon>Bacillati</taxon>
        <taxon>Actinomycetota</taxon>
        <taxon>Actinomycetes</taxon>
        <taxon>Jiangellales</taxon>
        <taxon>Jiangellaceae</taxon>
        <taxon>Jiangella</taxon>
    </lineage>
</organism>
<dbReference type="AlphaFoldDB" id="A0A1H5PW89"/>
<protein>
    <submittedName>
        <fullName evidence="9">Putative Mg2+ transporter-C (MgtC) family protein</fullName>
    </submittedName>
</protein>
<dbReference type="PRINTS" id="PR01837">
    <property type="entry name" value="MGTCSAPBPROT"/>
</dbReference>
<evidence type="ECO:0000256" key="3">
    <source>
        <dbReference type="ARBA" id="ARBA00022475"/>
    </source>
</evidence>
<keyword evidence="10" id="KW-1185">Reference proteome</keyword>
<evidence type="ECO:0000313" key="10">
    <source>
        <dbReference type="Proteomes" id="UP000181980"/>
    </source>
</evidence>
<feature type="domain" description="MgtC/SapB/SrpB/YhiD N-terminal" evidence="8">
    <location>
        <begin position="22"/>
        <end position="149"/>
    </location>
</feature>
<comment type="similarity">
    <text evidence="2">Belongs to the MgtC/SapB family.</text>
</comment>
<gene>
    <name evidence="9" type="ORF">SAMN04488561_6238</name>
</gene>
<dbReference type="GO" id="GO:0005886">
    <property type="term" value="C:plasma membrane"/>
    <property type="evidence" value="ECO:0007669"/>
    <property type="project" value="UniProtKB-SubCell"/>
</dbReference>
<keyword evidence="3" id="KW-1003">Cell membrane</keyword>
<proteinExistence type="inferred from homology"/>
<dbReference type="Pfam" id="PF02308">
    <property type="entry name" value="MgtC"/>
    <property type="match status" value="1"/>
</dbReference>
<dbReference type="PANTHER" id="PTHR33778:SF1">
    <property type="entry name" value="MAGNESIUM TRANSPORTER YHID-RELATED"/>
    <property type="match status" value="1"/>
</dbReference>
<feature type="transmembrane region" description="Helical" evidence="7">
    <location>
        <begin position="20"/>
        <end position="38"/>
    </location>
</feature>
<name>A0A1H5PW89_9ACTN</name>
<evidence type="ECO:0000256" key="4">
    <source>
        <dbReference type="ARBA" id="ARBA00022692"/>
    </source>
</evidence>
<evidence type="ECO:0000256" key="7">
    <source>
        <dbReference type="SAM" id="Phobius"/>
    </source>
</evidence>
<keyword evidence="4 7" id="KW-0812">Transmembrane</keyword>
<evidence type="ECO:0000256" key="2">
    <source>
        <dbReference type="ARBA" id="ARBA00009298"/>
    </source>
</evidence>
<feature type="transmembrane region" description="Helical" evidence="7">
    <location>
        <begin position="50"/>
        <end position="69"/>
    </location>
</feature>
<dbReference type="RefSeq" id="WP_216094291.1">
    <property type="nucleotide sequence ID" value="NZ_FNUC01000004.1"/>
</dbReference>
<evidence type="ECO:0000313" key="9">
    <source>
        <dbReference type="EMBL" id="SEF18132.1"/>
    </source>
</evidence>
<sequence length="237" mass="24901">MTVVRTEVLWLSGTVQDELTLLGLAFVLCGAIGVERQLSQKSAGVRTHLLVGMGSAGFTLISAYGFAGVDTATAIIDPSRIAAQIVSGIGFLGAGVIFLRRDVVRGLTTAATIWLTAAVGMACGAGLVLLAVSMTVLHVAAVTVVAPLTHRLRGSAERATLTVRYLDGRGVLRGILTVAADMGYQTTIRSTEQIRPDGRPEVVARMQFRGRPPLQLLVAELSELAGVERVAVAHESE</sequence>
<dbReference type="InterPro" id="IPR003416">
    <property type="entry name" value="MgtC/SapB/SrpB/YhiD_fam"/>
</dbReference>
<keyword evidence="5 7" id="KW-1133">Transmembrane helix</keyword>
<feature type="transmembrane region" description="Helical" evidence="7">
    <location>
        <begin position="111"/>
        <end position="141"/>
    </location>
</feature>
<dbReference type="InterPro" id="IPR049177">
    <property type="entry name" value="MgtC_SapB_SrpB_YhiD_N"/>
</dbReference>
<dbReference type="EMBL" id="FNUC01000004">
    <property type="protein sequence ID" value="SEF18132.1"/>
    <property type="molecule type" value="Genomic_DNA"/>
</dbReference>
<keyword evidence="6 7" id="KW-0472">Membrane</keyword>
<reference evidence="10" key="1">
    <citation type="submission" date="2016-10" db="EMBL/GenBank/DDBJ databases">
        <authorList>
            <person name="Varghese N."/>
            <person name="Submissions S."/>
        </authorList>
    </citation>
    <scope>NUCLEOTIDE SEQUENCE [LARGE SCALE GENOMIC DNA]</scope>
    <source>
        <strain evidence="10">DSM 45237</strain>
    </source>
</reference>